<feature type="transmembrane region" description="Helical" evidence="12">
    <location>
        <begin position="179"/>
        <end position="201"/>
    </location>
</feature>
<evidence type="ECO:0000256" key="4">
    <source>
        <dbReference type="ARBA" id="ARBA00022538"/>
    </source>
</evidence>
<dbReference type="AlphaFoldDB" id="A0A1G7TS52"/>
<keyword evidence="3 10" id="KW-1003">Cell membrane</keyword>
<dbReference type="RefSeq" id="WP_245689153.1">
    <property type="nucleotide sequence ID" value="NZ_FNCV01000001.1"/>
</dbReference>
<dbReference type="PANTHER" id="PTHR32024">
    <property type="entry name" value="TRK SYSTEM POTASSIUM UPTAKE PROTEIN TRKG-RELATED"/>
    <property type="match status" value="1"/>
</dbReference>
<keyword evidence="10" id="KW-0997">Cell inner membrane</keyword>
<dbReference type="PANTHER" id="PTHR32024:SF3">
    <property type="entry name" value="TRK SYSTEM POTASSIUM UPTAKE PROTEIN"/>
    <property type="match status" value="1"/>
</dbReference>
<evidence type="ECO:0000256" key="7">
    <source>
        <dbReference type="ARBA" id="ARBA00022989"/>
    </source>
</evidence>
<feature type="transmembrane region" description="Helical" evidence="12">
    <location>
        <begin position="40"/>
        <end position="59"/>
    </location>
</feature>
<keyword evidence="5 12" id="KW-0812">Transmembrane</keyword>
<dbReference type="InterPro" id="IPR003445">
    <property type="entry name" value="Cat_transpt"/>
</dbReference>
<organism evidence="13 14">
    <name type="scientific">Roseospirillum parvum</name>
    <dbReference type="NCBI Taxonomy" id="83401"/>
    <lineage>
        <taxon>Bacteria</taxon>
        <taxon>Pseudomonadati</taxon>
        <taxon>Pseudomonadota</taxon>
        <taxon>Alphaproteobacteria</taxon>
        <taxon>Rhodospirillales</taxon>
        <taxon>Rhodospirillaceae</taxon>
        <taxon>Roseospirillum</taxon>
    </lineage>
</organism>
<dbReference type="Proteomes" id="UP000217076">
    <property type="component" value="Unassembled WGS sequence"/>
</dbReference>
<feature type="transmembrane region" description="Helical" evidence="12">
    <location>
        <begin position="71"/>
        <end position="94"/>
    </location>
</feature>
<dbReference type="InterPro" id="IPR004772">
    <property type="entry name" value="TrkH"/>
</dbReference>
<evidence type="ECO:0000256" key="3">
    <source>
        <dbReference type="ARBA" id="ARBA00022475"/>
    </source>
</evidence>
<keyword evidence="9 10" id="KW-0472">Membrane</keyword>
<evidence type="ECO:0000313" key="14">
    <source>
        <dbReference type="Proteomes" id="UP000217076"/>
    </source>
</evidence>
<dbReference type="GO" id="GO:0046872">
    <property type="term" value="F:metal ion binding"/>
    <property type="evidence" value="ECO:0007669"/>
    <property type="project" value="UniProtKB-KW"/>
</dbReference>
<keyword evidence="2 10" id="KW-0813">Transport</keyword>
<feature type="binding site" evidence="11">
    <location>
        <position position="112"/>
    </location>
    <ligand>
        <name>K(+)</name>
        <dbReference type="ChEBI" id="CHEBI:29103"/>
    </ligand>
</feature>
<dbReference type="EMBL" id="FNCV01000001">
    <property type="protein sequence ID" value="SDG37479.1"/>
    <property type="molecule type" value="Genomic_DNA"/>
</dbReference>
<dbReference type="PIRSF" id="PIRSF006247">
    <property type="entry name" value="TrkH"/>
    <property type="match status" value="1"/>
</dbReference>
<accession>A0A1G7TS52</accession>
<feature type="transmembrane region" description="Helical" evidence="12">
    <location>
        <begin position="238"/>
        <end position="258"/>
    </location>
</feature>
<feature type="transmembrane region" description="Helical" evidence="12">
    <location>
        <begin position="7"/>
        <end position="28"/>
    </location>
</feature>
<feature type="binding site" evidence="11">
    <location>
        <position position="431"/>
    </location>
    <ligand>
        <name>K(+)</name>
        <dbReference type="ChEBI" id="CHEBI:29103"/>
    </ligand>
</feature>
<dbReference type="STRING" id="83401.SAMN05421742_10170"/>
<feature type="transmembrane region" description="Helical" evidence="12">
    <location>
        <begin position="455"/>
        <end position="476"/>
    </location>
</feature>
<sequence length="482" mass="51598">MINLRPVFQILGVLLSILSAGMLIPALVDLAAGNPDWISFTGGGALGLFVGIALMLSCWSGPSRITIRQAFLLTNLTWLVLPAFAAVPFMFSILEMSFTDAFFEAMSGITTTGSTVISGLDNAPPGLLLWRAILQWLGGIGIIIMALTVLPMLRVGGMQIFKVEAFEAQEKVMPRATQLASGLTMVYVLLTAIWTVMYTLAGMSLLDGVAHAMTTIATGGYSTHDLSLAYFDSARIDAIATVGMVVGSIPFILYLQAVRGNPGRLFTDTQVRWFLAIVVASVAAVVLYLWQRLDMPLPEALRHGSFNLISVMTGTGYATTDFWQWGGLPVMLMFGLMFVGGCAGSTTCGIKIFRFQVLYAVAKTQVQRLLQPSGVFIPYFNRKPLLAGVGEAVMGFFFLYGVSVGVLTIVLGAFGLDYVTALSGAATAISNVGPGLGETIGPAGNFASLPDGAKWALSFGMMLGRLELFTVLVLLMPRFWRG</sequence>
<evidence type="ECO:0000256" key="5">
    <source>
        <dbReference type="ARBA" id="ARBA00022692"/>
    </source>
</evidence>
<evidence type="ECO:0000256" key="10">
    <source>
        <dbReference type="PIRNR" id="PIRNR006247"/>
    </source>
</evidence>
<keyword evidence="7 12" id="KW-1133">Transmembrane helix</keyword>
<feature type="binding site" evidence="11">
    <location>
        <position position="315"/>
    </location>
    <ligand>
        <name>K(+)</name>
        <dbReference type="ChEBI" id="CHEBI:29103"/>
    </ligand>
</feature>
<keyword evidence="4 10" id="KW-0633">Potassium transport</keyword>
<feature type="binding site" evidence="11">
    <location>
        <position position="432"/>
    </location>
    <ligand>
        <name>K(+)</name>
        <dbReference type="ChEBI" id="CHEBI:29103"/>
    </ligand>
</feature>
<keyword evidence="6 10" id="KW-0630">Potassium</keyword>
<reference evidence="14" key="1">
    <citation type="submission" date="2016-10" db="EMBL/GenBank/DDBJ databases">
        <authorList>
            <person name="Varghese N."/>
            <person name="Submissions S."/>
        </authorList>
    </citation>
    <scope>NUCLEOTIDE SEQUENCE [LARGE SCALE GENOMIC DNA]</scope>
    <source>
        <strain evidence="14">930I</strain>
    </source>
</reference>
<feature type="binding site" evidence="11">
    <location>
        <position position="111"/>
    </location>
    <ligand>
        <name>K(+)</name>
        <dbReference type="ChEBI" id="CHEBI:29103"/>
    </ligand>
</feature>
<feature type="transmembrane region" description="Helical" evidence="12">
    <location>
        <begin position="133"/>
        <end position="153"/>
    </location>
</feature>
<proteinExistence type="inferred from homology"/>
<name>A0A1G7TS52_9PROT</name>
<keyword evidence="8 10" id="KW-0406">Ion transport</keyword>
<feature type="transmembrane region" description="Helical" evidence="12">
    <location>
        <begin position="270"/>
        <end position="290"/>
    </location>
</feature>
<dbReference type="GO" id="GO:0005886">
    <property type="term" value="C:plasma membrane"/>
    <property type="evidence" value="ECO:0007669"/>
    <property type="project" value="UniProtKB-SubCell"/>
</dbReference>
<evidence type="ECO:0000256" key="1">
    <source>
        <dbReference type="ARBA" id="ARBA00004651"/>
    </source>
</evidence>
<dbReference type="Pfam" id="PF02386">
    <property type="entry name" value="TrkH"/>
    <property type="match status" value="1"/>
</dbReference>
<evidence type="ECO:0000256" key="12">
    <source>
        <dbReference type="SAM" id="Phobius"/>
    </source>
</evidence>
<dbReference type="GO" id="GO:0015379">
    <property type="term" value="F:potassium:chloride symporter activity"/>
    <property type="evidence" value="ECO:0007669"/>
    <property type="project" value="InterPro"/>
</dbReference>
<evidence type="ECO:0000256" key="6">
    <source>
        <dbReference type="ARBA" id="ARBA00022958"/>
    </source>
</evidence>
<evidence type="ECO:0000313" key="13">
    <source>
        <dbReference type="EMBL" id="SDG37479.1"/>
    </source>
</evidence>
<keyword evidence="14" id="KW-1185">Reference proteome</keyword>
<comment type="function">
    <text evidence="10">Low-affinity potassium transport system. Interacts with Trk system potassium uptake protein TrkA.</text>
</comment>
<feature type="transmembrane region" description="Helical" evidence="12">
    <location>
        <begin position="322"/>
        <end position="344"/>
    </location>
</feature>
<evidence type="ECO:0000256" key="8">
    <source>
        <dbReference type="ARBA" id="ARBA00023065"/>
    </source>
</evidence>
<feature type="binding site" evidence="11">
    <location>
        <position position="219"/>
    </location>
    <ligand>
        <name>K(+)</name>
        <dbReference type="ChEBI" id="CHEBI:29103"/>
    </ligand>
</feature>
<protein>
    <recommendedName>
        <fullName evidence="10">Trk system potassium uptake protein</fullName>
    </recommendedName>
</protein>
<evidence type="ECO:0000256" key="11">
    <source>
        <dbReference type="PIRSR" id="PIRSR006247-1"/>
    </source>
</evidence>
<comment type="subcellular location">
    <subcellularLocation>
        <location evidence="10">Cell inner membrane</location>
        <topology evidence="10">Multi-pass membrane protein</topology>
    </subcellularLocation>
    <subcellularLocation>
        <location evidence="1">Cell membrane</location>
        <topology evidence="1">Multi-pass membrane protein</topology>
    </subcellularLocation>
</comment>
<gene>
    <name evidence="13" type="ORF">SAMN05421742_10170</name>
</gene>
<comment type="similarity">
    <text evidence="10">Belongs to the TrkH potassium transport family.</text>
</comment>
<feature type="transmembrane region" description="Helical" evidence="12">
    <location>
        <begin position="392"/>
        <end position="414"/>
    </location>
</feature>
<evidence type="ECO:0000256" key="2">
    <source>
        <dbReference type="ARBA" id="ARBA00022448"/>
    </source>
</evidence>
<evidence type="ECO:0000256" key="9">
    <source>
        <dbReference type="ARBA" id="ARBA00023136"/>
    </source>
</evidence>
<keyword evidence="11" id="KW-0479">Metal-binding</keyword>